<feature type="compositionally biased region" description="Low complexity" evidence="1">
    <location>
        <begin position="143"/>
        <end position="156"/>
    </location>
</feature>
<name>A0AA41VN46_PAPNU</name>
<comment type="caution">
    <text evidence="3">The sequence shown here is derived from an EMBL/GenBank/DDBJ whole genome shotgun (WGS) entry which is preliminary data.</text>
</comment>
<dbReference type="EMBL" id="JAJJMA010256737">
    <property type="protein sequence ID" value="MCL7044298.1"/>
    <property type="molecule type" value="Genomic_DNA"/>
</dbReference>
<dbReference type="SMART" id="SM00271">
    <property type="entry name" value="DnaJ"/>
    <property type="match status" value="1"/>
</dbReference>
<keyword evidence="4" id="KW-1185">Reference proteome</keyword>
<dbReference type="PROSITE" id="PS50076">
    <property type="entry name" value="DNAJ_2"/>
    <property type="match status" value="1"/>
</dbReference>
<evidence type="ECO:0000313" key="4">
    <source>
        <dbReference type="Proteomes" id="UP001177140"/>
    </source>
</evidence>
<dbReference type="CDD" id="cd06257">
    <property type="entry name" value="DnaJ"/>
    <property type="match status" value="1"/>
</dbReference>
<dbReference type="InterPro" id="IPR036869">
    <property type="entry name" value="J_dom_sf"/>
</dbReference>
<dbReference type="SUPFAM" id="SSF46565">
    <property type="entry name" value="Chaperone J-domain"/>
    <property type="match status" value="1"/>
</dbReference>
<dbReference type="PANTHER" id="PTHR44743">
    <property type="entry name" value="PUTATIVE, EXPRESSED-RELATED"/>
    <property type="match status" value="1"/>
</dbReference>
<dbReference type="PANTHER" id="PTHR44743:SF5">
    <property type="entry name" value="CHAPERONE DNAJ-DOMAIN SUPERFAMILY PROTEIN"/>
    <property type="match status" value="1"/>
</dbReference>
<protein>
    <recommendedName>
        <fullName evidence="2">J domain-containing protein</fullName>
    </recommendedName>
</protein>
<evidence type="ECO:0000259" key="2">
    <source>
        <dbReference type="PROSITE" id="PS50076"/>
    </source>
</evidence>
<feature type="region of interest" description="Disordered" evidence="1">
    <location>
        <begin position="186"/>
        <end position="225"/>
    </location>
</feature>
<evidence type="ECO:0000256" key="1">
    <source>
        <dbReference type="SAM" id="MobiDB-lite"/>
    </source>
</evidence>
<dbReference type="Proteomes" id="UP001177140">
    <property type="component" value="Unassembled WGS sequence"/>
</dbReference>
<organism evidence="3 4">
    <name type="scientific">Papaver nudicaule</name>
    <name type="common">Iceland poppy</name>
    <dbReference type="NCBI Taxonomy" id="74823"/>
    <lineage>
        <taxon>Eukaryota</taxon>
        <taxon>Viridiplantae</taxon>
        <taxon>Streptophyta</taxon>
        <taxon>Embryophyta</taxon>
        <taxon>Tracheophyta</taxon>
        <taxon>Spermatophyta</taxon>
        <taxon>Magnoliopsida</taxon>
        <taxon>Ranunculales</taxon>
        <taxon>Papaveraceae</taxon>
        <taxon>Papaveroideae</taxon>
        <taxon>Papaver</taxon>
    </lineage>
</organism>
<feature type="region of interest" description="Disordered" evidence="1">
    <location>
        <begin position="136"/>
        <end position="159"/>
    </location>
</feature>
<dbReference type="Gene3D" id="1.10.287.110">
    <property type="entry name" value="DnaJ domain"/>
    <property type="match status" value="1"/>
</dbReference>
<dbReference type="InterPro" id="IPR001623">
    <property type="entry name" value="DnaJ_domain"/>
</dbReference>
<feature type="compositionally biased region" description="Basic residues" evidence="1">
    <location>
        <begin position="196"/>
        <end position="212"/>
    </location>
</feature>
<sequence>MASGKEDLYSVLGVKKECTLLEIKNSYKKLAMRWHPDRCSASGNLKFIEESKKKFQSIQEAYSVLSNANKRFMYDLGLYKNDDEDDDENEMGDFLGEMVDLMAQTKPNENAKAETFEDLQVLFEAMVQDNMQAFNSAPQYPASNGRNNSTTTSSKRNCSDINSCSGWENTVFRPAESHGQSFCLGVEGSMEDSRGRRGSSKRRTSGKQKPSSHHSMSSHDAKIYV</sequence>
<accession>A0AA41VN46</accession>
<feature type="domain" description="J" evidence="2">
    <location>
        <begin position="7"/>
        <end position="78"/>
    </location>
</feature>
<dbReference type="PRINTS" id="PR00625">
    <property type="entry name" value="JDOMAIN"/>
</dbReference>
<dbReference type="AlphaFoldDB" id="A0AA41VN46"/>
<dbReference type="Pfam" id="PF00226">
    <property type="entry name" value="DnaJ"/>
    <property type="match status" value="1"/>
</dbReference>
<reference evidence="3" key="1">
    <citation type="submission" date="2022-03" db="EMBL/GenBank/DDBJ databases">
        <title>A functionally conserved STORR gene fusion in Papaver species that diverged 16.8 million years ago.</title>
        <authorList>
            <person name="Catania T."/>
        </authorList>
    </citation>
    <scope>NUCLEOTIDE SEQUENCE</scope>
    <source>
        <strain evidence="3">S-191538</strain>
    </source>
</reference>
<proteinExistence type="predicted"/>
<evidence type="ECO:0000313" key="3">
    <source>
        <dbReference type="EMBL" id="MCL7044298.1"/>
    </source>
</evidence>
<gene>
    <name evidence="3" type="ORF">MKW94_017618</name>
</gene>